<dbReference type="GO" id="GO:0007009">
    <property type="term" value="P:plasma membrane organization"/>
    <property type="evidence" value="ECO:0007669"/>
    <property type="project" value="TreeGrafter"/>
</dbReference>
<evidence type="ECO:0000256" key="6">
    <source>
        <dbReference type="SAM" id="MobiDB-lite"/>
    </source>
</evidence>
<feature type="compositionally biased region" description="Basic and acidic residues" evidence="6">
    <location>
        <begin position="410"/>
        <end position="422"/>
    </location>
</feature>
<dbReference type="RefSeq" id="XP_029215714.1">
    <property type="nucleotide sequence ID" value="XM_029361359.1"/>
</dbReference>
<evidence type="ECO:0000256" key="1">
    <source>
        <dbReference type="ARBA" id="ARBA00004167"/>
    </source>
</evidence>
<feature type="region of interest" description="Disordered" evidence="6">
    <location>
        <begin position="1408"/>
        <end position="1439"/>
    </location>
</feature>
<keyword evidence="5 7" id="KW-0472">Membrane</keyword>
<evidence type="ECO:0000256" key="5">
    <source>
        <dbReference type="ARBA" id="ARBA00023136"/>
    </source>
</evidence>
<dbReference type="PANTHER" id="PTHR12546:SF33">
    <property type="entry name" value="SPERM VESICLE FUSION PROTEIN FER-1"/>
    <property type="match status" value="1"/>
</dbReference>
<dbReference type="SMART" id="SM00239">
    <property type="entry name" value="C2"/>
    <property type="match status" value="3"/>
</dbReference>
<keyword evidence="10" id="KW-1185">Reference proteome</keyword>
<feature type="region of interest" description="Disordered" evidence="6">
    <location>
        <begin position="2240"/>
        <end position="2329"/>
    </location>
</feature>
<feature type="region of interest" description="Disordered" evidence="6">
    <location>
        <begin position="871"/>
        <end position="908"/>
    </location>
</feature>
<feature type="transmembrane region" description="Helical" evidence="7">
    <location>
        <begin position="2708"/>
        <end position="2733"/>
    </location>
</feature>
<comment type="caution">
    <text evidence="9">The sequence shown here is derived from an EMBL/GenBank/DDBJ whole genome shotgun (WGS) entry which is preliminary data.</text>
</comment>
<feature type="compositionally biased region" description="Basic and acidic residues" evidence="6">
    <location>
        <begin position="335"/>
        <end position="364"/>
    </location>
</feature>
<organism evidence="9 10">
    <name type="scientific">Besnoitia besnoiti</name>
    <name type="common">Apicomplexan protozoan</name>
    <dbReference type="NCBI Taxonomy" id="94643"/>
    <lineage>
        <taxon>Eukaryota</taxon>
        <taxon>Sar</taxon>
        <taxon>Alveolata</taxon>
        <taxon>Apicomplexa</taxon>
        <taxon>Conoidasida</taxon>
        <taxon>Coccidia</taxon>
        <taxon>Eucoccidiorida</taxon>
        <taxon>Eimeriorina</taxon>
        <taxon>Sarcocystidae</taxon>
        <taxon>Besnoitia</taxon>
    </lineage>
</organism>
<reference evidence="9 10" key="1">
    <citation type="submission" date="2017-09" db="EMBL/GenBank/DDBJ databases">
        <title>Genome sequencing of Besnoitia besnoiti strain Bb-Ger1.</title>
        <authorList>
            <person name="Schares G."/>
            <person name="Venepally P."/>
            <person name="Lorenzi H.A."/>
        </authorList>
    </citation>
    <scope>NUCLEOTIDE SEQUENCE [LARGE SCALE GENOMIC DNA]</scope>
    <source>
        <strain evidence="9 10">Bb-Ger1</strain>
    </source>
</reference>
<feature type="compositionally biased region" description="Low complexity" evidence="6">
    <location>
        <begin position="545"/>
        <end position="556"/>
    </location>
</feature>
<comment type="subcellular location">
    <subcellularLocation>
        <location evidence="1">Membrane</location>
        <topology evidence="1">Single-pass membrane protein</topology>
    </subcellularLocation>
</comment>
<feature type="compositionally biased region" description="Polar residues" evidence="6">
    <location>
        <begin position="1294"/>
        <end position="1306"/>
    </location>
</feature>
<dbReference type="EMBL" id="NWUJ01000014">
    <property type="protein sequence ID" value="PFH31705.1"/>
    <property type="molecule type" value="Genomic_DNA"/>
</dbReference>
<dbReference type="Gene3D" id="2.60.40.150">
    <property type="entry name" value="C2 domain"/>
    <property type="match status" value="2"/>
</dbReference>
<dbReference type="InterPro" id="IPR035892">
    <property type="entry name" value="C2_domain_sf"/>
</dbReference>
<keyword evidence="3" id="KW-0677">Repeat</keyword>
<dbReference type="Proteomes" id="UP000224006">
    <property type="component" value="Unassembled WGS sequence"/>
</dbReference>
<dbReference type="PANTHER" id="PTHR12546">
    <property type="entry name" value="FER-1-LIKE"/>
    <property type="match status" value="1"/>
</dbReference>
<protein>
    <submittedName>
        <fullName evidence="9">C2 domain-containing protein</fullName>
    </submittedName>
</protein>
<feature type="region of interest" description="Disordered" evidence="6">
    <location>
        <begin position="522"/>
        <end position="576"/>
    </location>
</feature>
<evidence type="ECO:0000256" key="2">
    <source>
        <dbReference type="ARBA" id="ARBA00022692"/>
    </source>
</evidence>
<dbReference type="InterPro" id="IPR000008">
    <property type="entry name" value="C2_dom"/>
</dbReference>
<dbReference type="OrthoDB" id="331591at2759"/>
<evidence type="ECO:0000313" key="9">
    <source>
        <dbReference type="EMBL" id="PFH31705.1"/>
    </source>
</evidence>
<evidence type="ECO:0000256" key="7">
    <source>
        <dbReference type="SAM" id="Phobius"/>
    </source>
</evidence>
<evidence type="ECO:0000256" key="3">
    <source>
        <dbReference type="ARBA" id="ARBA00022737"/>
    </source>
</evidence>
<keyword evidence="2 7" id="KW-0812">Transmembrane</keyword>
<feature type="region of interest" description="Disordered" evidence="6">
    <location>
        <begin position="1289"/>
        <end position="1338"/>
    </location>
</feature>
<name>A0A2A9M146_BESBE</name>
<feature type="domain" description="C2" evidence="8">
    <location>
        <begin position="39"/>
        <end position="156"/>
    </location>
</feature>
<feature type="region of interest" description="Disordered" evidence="6">
    <location>
        <begin position="335"/>
        <end position="422"/>
    </location>
</feature>
<dbReference type="KEGG" id="bbes:BESB_026790"/>
<evidence type="ECO:0000313" key="10">
    <source>
        <dbReference type="Proteomes" id="UP000224006"/>
    </source>
</evidence>
<accession>A0A2A9M146</accession>
<feature type="compositionally biased region" description="Basic and acidic residues" evidence="6">
    <location>
        <begin position="890"/>
        <end position="902"/>
    </location>
</feature>
<evidence type="ECO:0000259" key="8">
    <source>
        <dbReference type="PROSITE" id="PS50004"/>
    </source>
</evidence>
<dbReference type="VEuPathDB" id="ToxoDB:BESB_026790"/>
<feature type="domain" description="C2" evidence="8">
    <location>
        <begin position="2326"/>
        <end position="2448"/>
    </location>
</feature>
<evidence type="ECO:0000256" key="4">
    <source>
        <dbReference type="ARBA" id="ARBA00022989"/>
    </source>
</evidence>
<feature type="region of interest" description="Disordered" evidence="6">
    <location>
        <begin position="2661"/>
        <end position="2682"/>
    </location>
</feature>
<sequence>MAAFILRAAMGGGIPGGAGNPLPTIDLSGVFDACRTKPEAPDNKFVNAPPPQEGPLYLRMLFLSGSDLPAGDITGTSDPYVDVRFGGQVFCSPPQMSTLNPVWDYLLETEVKEPGVMRVTVYDQDFGRQGDRLGDCEIQIPKTPMKIKKETVSLHHVLSSFLKKPPNSRITILYHIVDRLDDQPDLLEMSKQIGEAGGEAATPQDYTVRVNILESGHPSVRADMLSAIRVSVGDKSQVTGLGRPEGLRYAYGPRGMGSQLDFFLYNSTLEDLIQNRLRLEWILRRGTEDELDAAKSLYVRRAAQDEASVPKATVTLDIQDAADAAVAQDRRSFEKLASRSAAEEARGGGDEERQEEAGDGEHFARAQVGSGAEVAAPDASVEKDDDAELKGEKRQEQGSSRKKAKFEAVPTREAETSLPDKKTKVTDDFAARRRGKERRRARAKHPEAHFLTFGTWEFPLDDVREFCVEKRVCAWAARATLLNAAGMKVGEVLLDVDIFTSKEARRQLIDLYHFPPPVQHGLELPPPKLSQKKLQPSTERARYVAAEAQEAAQHAEAASKTEEGKSKQKVHAPVRRPKDRDGTYYVYLYSDFLPKTDANYNSCQWDNCDPFVTVSSPNAFVEPKTWSTTVKSNRQRECLWDPLPIQMPKNPRRQKLVLDVFDSDAPFASTLLKEQVGTARLLRVSLNRPVWLHMYGGNFEGTRSEYNVMMLRGGLDPPSTYHGSLCVLVDSKRTRRHDWPPFPDKVGLPVRIEVKLARALYLPDMYREREVSILVQVAGCLLELPDDDDPQQRKKMGFLQQYSTRRRTLTRDLEGIRSIRSMEELPDSNFDILEFPGYVDARGVLRLYNWGKSRAEMTHDTVEAYRRAARGLDGEEAGEGGEEPLGLDSRAARSESEREGDVRLPQSRLEQDLDYPESLLNAWVKRVSEPVYLLPRVQWAYLYIVAVGEEQQPPRLFARLPLHGGSHQATQFIEGTVGPAGGDDGWPPPQALLKAKRRSQAGGGACADEDVRRAFDSPGERRPGIEPLPPHPAVLLRDKGTAALGDGSSTLRERENAAVDTQSQSKFKWTQIHWDQSVTALPACRFPSSFAGCLLGHACAVVTEDPARFPSLRSVPADEAPAPLRQLNLRETAQEVVMYDEEPLEAVPRPEEVSVMCGFERVTHRQGHIGWRVEYESLLSPRSVAAASPPPPLASFLGDVSPFYRQVYFHCDMLQARNLPAMDADASVNPWWSIEVETEVVKYVQERDIGRDMKILGSTANPSFLARTAVPVFLYIAPAMDPKALAMGAEETQGGETAAQSVSGSSGRRPKGVRKPPPGVDGRGLQRAGPAPSVCPEARSGLPDFGSLLLPPPPIVTRIFDIDIGDKGEIEKEMISVVVDWDPANMDERQRTFGDLLRRQEARQLKLRQRQARRKAGVADLTNGDSHSAATHAADDPARALSVSAAESRPAAAVETDPNFANEAVWYALQGNEQLSFDAVERSFSLGVAWQKRPRLLASVGFSAGGCSALANNLIVQAEQRWLASLSAVSRGPAYAAGRQGCACATPEWLVYRLTDPAAVREDKGCHLLYYQIDIDLLGLRMLKTAGLEPSADYILKLSSFWPEDPECPLEFPLAPDDFPGPNIVAQFADHLLRQKLRRRVVYIPDAETCRNSKQVALPLRKTPGSTGVPGKWVGARVSPPLFVTPYLPYLQSILTEQQLVEEATLYAQSAAGAEGLLAHVQSRPWAVRSILPDINFRLRSREGGDVASLGLSVNEYLRLPQGDRALQCQLLSPQLAKLPAPKLHRDLMEQYLIPELPCTNVANVDVLVECFADATGDLLYDDDLLVGRLLTDHDMFFIRELNTNEILVHTLNADDYFVGCPDKVNVPFEEPVLKVGDLSDPGPTAAEYDEMMSALKREKEESRPFFAALTKRRTAKVHPSESLQSSTSEDAADQQRVRAALRTWLRKPGHKTNLEQRGSCLLARLQIMKTVYKTGGRRKTRRATAALLQDTSFDREFFGTYNMINIYTNEEGVVVWTHDEKDEGSKEKLFGQAGELLMVFLSLPDKKFHRISVPSFDIRYPAENDFVIVDTITENILDLSKMALEQKLARMAAQMKLLKRHSAKEESDEGDALSVEIQELQIAIDKLVPLTGGYLKSHDRKAGFATPLEVRRGQLVCRLKKRGLFDRNQTQIWFDNFNVLPANNITSYLEWGEEKKKVAQLKGWLKVTDVTEQREAALAQGARSQRSSSASLSALESLLRPEASGGAGGRGTPSGRVRSDGEAKRPGMSGAQAGDPTLDTGEEAEGHEPCRLGAARGGEKAKSGTSPPAESESSVSTRCSLETEERRTPRVTLAPPMQRWVVETVVVHVYVLTGRSLLNVDWFGKSDPYLRLCLADQTVVSDNVFSNNDSPDFYEHFVFSVLIPGAAKLRITVMDKGDMLAADSPIGEATLDLEERPVTWKDKETFLPPLQTFPIEYLTLDKSSEEDDQGISCGTLRCLVDMVADGSPYDPLPVNNLAVTQEFELRVVIWDVTDISVFKGASGERNDVKVRVELYMTGIDLQDTYEVYYTDVHLFAKTTATFNWRIVKQISLPLAALSLKFTIVDNNAVFDDDALYAPESLSLEALTHTTMARLRADESLLDPLDYTIAFDEPMGQGMTTAAPAHLHCTVSLVPKDVAERHPAGQGRAGPDALPEPTDRPSPNLMFTDPVAYLNLVIGEQTCALIKASSACFCGILVLGIIAFVIALVVIAVRMP</sequence>
<feature type="compositionally biased region" description="Basic and acidic residues" evidence="6">
    <location>
        <begin position="557"/>
        <end position="566"/>
    </location>
</feature>
<gene>
    <name evidence="9" type="ORF">BESB_026790</name>
</gene>
<proteinExistence type="predicted"/>
<dbReference type="GeneID" id="40307731"/>
<dbReference type="GO" id="GO:0016020">
    <property type="term" value="C:membrane"/>
    <property type="evidence" value="ECO:0007669"/>
    <property type="project" value="UniProtKB-SubCell"/>
</dbReference>
<dbReference type="InterPro" id="IPR037721">
    <property type="entry name" value="Ferlin"/>
</dbReference>
<feature type="compositionally biased region" description="Polar residues" evidence="6">
    <location>
        <begin position="2304"/>
        <end position="2321"/>
    </location>
</feature>
<dbReference type="STRING" id="94643.A0A2A9M146"/>
<keyword evidence="4 7" id="KW-1133">Transmembrane helix</keyword>
<dbReference type="SUPFAM" id="SSF49562">
    <property type="entry name" value="C2 domain (Calcium/lipid-binding domain, CaLB)"/>
    <property type="match status" value="2"/>
</dbReference>
<dbReference type="PROSITE" id="PS50004">
    <property type="entry name" value="C2"/>
    <property type="match status" value="2"/>
</dbReference>
<dbReference type="CDD" id="cd00030">
    <property type="entry name" value="C2"/>
    <property type="match status" value="1"/>
</dbReference>
<dbReference type="Pfam" id="PF00168">
    <property type="entry name" value="C2"/>
    <property type="match status" value="2"/>
</dbReference>